<keyword evidence="3" id="KW-1185">Reference proteome</keyword>
<dbReference type="Proteomes" id="UP001595755">
    <property type="component" value="Unassembled WGS sequence"/>
</dbReference>
<proteinExistence type="predicted"/>
<dbReference type="Pfam" id="PF00534">
    <property type="entry name" value="Glycos_transf_1"/>
    <property type="match status" value="1"/>
</dbReference>
<comment type="caution">
    <text evidence="2">The sequence shown here is derived from an EMBL/GenBank/DDBJ whole genome shotgun (WGS) entry which is preliminary data.</text>
</comment>
<dbReference type="GO" id="GO:0016757">
    <property type="term" value="F:glycosyltransferase activity"/>
    <property type="evidence" value="ECO:0007669"/>
    <property type="project" value="UniProtKB-KW"/>
</dbReference>
<name>A0ABV8SE26_9BACL</name>
<sequence>MTCTGVYWVGPVYDMGGYGNVSRNYLRALEAAEIPVHIAPTMASSHRLEIGEETVQWLEKLSTGKIGDSPVCIQHGVPAHFHMHVPSMSTKKTIGITLFETDRVPQDWPSQCNRMDELWVPSKFNYDTFSRSGVDASKLRVVPYPINVTRFYPGRPYNQIVFSPPLRKFSFLYVFGFDFRKGVDLLIDAFCREFGRDEDASLVLKAYVHSGYTPEKVMSVIRSYAPEERLFSQIIVIVEPFEEQELIDLYLNCDAYISVDRAGWGMPAMEMMSLGKPAIGLNWGGYTEFMNKENSVLIEPEKELVPVDAKLQSERPEYYRSHMWADIRQESVGKAMRELYENRSRRERIGRKAAFDMHFRYSPAAIGNKIKELLGMSR</sequence>
<dbReference type="Gene3D" id="3.40.50.2000">
    <property type="entry name" value="Glycogen Phosphorylase B"/>
    <property type="match status" value="1"/>
</dbReference>
<keyword evidence="2" id="KW-0328">Glycosyltransferase</keyword>
<reference evidence="3" key="1">
    <citation type="journal article" date="2019" name="Int. J. Syst. Evol. Microbiol.">
        <title>The Global Catalogue of Microorganisms (GCM) 10K type strain sequencing project: providing services to taxonomists for standard genome sequencing and annotation.</title>
        <authorList>
            <consortium name="The Broad Institute Genomics Platform"/>
            <consortium name="The Broad Institute Genome Sequencing Center for Infectious Disease"/>
            <person name="Wu L."/>
            <person name="Ma J."/>
        </authorList>
    </citation>
    <scope>NUCLEOTIDE SEQUENCE [LARGE SCALE GENOMIC DNA]</scope>
    <source>
        <strain evidence="3">CGMCC 4.1641</strain>
    </source>
</reference>
<feature type="domain" description="Glycosyl transferase family 1" evidence="1">
    <location>
        <begin position="167"/>
        <end position="301"/>
    </location>
</feature>
<evidence type="ECO:0000259" key="1">
    <source>
        <dbReference type="Pfam" id="PF00534"/>
    </source>
</evidence>
<protein>
    <submittedName>
        <fullName evidence="2">Glycosyltransferase</fullName>
        <ecNumber evidence="2">2.4.-.-</ecNumber>
    </submittedName>
</protein>
<evidence type="ECO:0000313" key="2">
    <source>
        <dbReference type="EMBL" id="MFC4304619.1"/>
    </source>
</evidence>
<keyword evidence="2" id="KW-0808">Transferase</keyword>
<organism evidence="2 3">
    <name type="scientific">Cohnella boryungensis</name>
    <dbReference type="NCBI Taxonomy" id="768479"/>
    <lineage>
        <taxon>Bacteria</taxon>
        <taxon>Bacillati</taxon>
        <taxon>Bacillota</taxon>
        <taxon>Bacilli</taxon>
        <taxon>Bacillales</taxon>
        <taxon>Paenibacillaceae</taxon>
        <taxon>Cohnella</taxon>
    </lineage>
</organism>
<accession>A0ABV8SE26</accession>
<gene>
    <name evidence="2" type="ORF">ACFO1S_14410</name>
</gene>
<dbReference type="EC" id="2.4.-.-" evidence="2"/>
<dbReference type="InterPro" id="IPR001296">
    <property type="entry name" value="Glyco_trans_1"/>
</dbReference>
<dbReference type="PANTHER" id="PTHR46656:SF3">
    <property type="entry name" value="PUTATIVE-RELATED"/>
    <property type="match status" value="1"/>
</dbReference>
<dbReference type="RefSeq" id="WP_204605872.1">
    <property type="nucleotide sequence ID" value="NZ_JBHSED010000031.1"/>
</dbReference>
<dbReference type="PANTHER" id="PTHR46656">
    <property type="entry name" value="PUTATIVE-RELATED"/>
    <property type="match status" value="1"/>
</dbReference>
<evidence type="ECO:0000313" key="3">
    <source>
        <dbReference type="Proteomes" id="UP001595755"/>
    </source>
</evidence>
<dbReference type="EMBL" id="JBHSED010000031">
    <property type="protein sequence ID" value="MFC4304619.1"/>
    <property type="molecule type" value="Genomic_DNA"/>
</dbReference>
<dbReference type="SUPFAM" id="SSF53756">
    <property type="entry name" value="UDP-Glycosyltransferase/glycogen phosphorylase"/>
    <property type="match status" value="1"/>
</dbReference>